<dbReference type="InterPro" id="IPR024726">
    <property type="entry name" value="FhuF_C"/>
</dbReference>
<evidence type="ECO:0000313" key="3">
    <source>
        <dbReference type="Proteomes" id="UP000540685"/>
    </source>
</evidence>
<name>A0A7W9IML1_9ACTN</name>
<organism evidence="2 3">
    <name type="scientific">Streptosporangium becharense</name>
    <dbReference type="NCBI Taxonomy" id="1816182"/>
    <lineage>
        <taxon>Bacteria</taxon>
        <taxon>Bacillati</taxon>
        <taxon>Actinomycetota</taxon>
        <taxon>Actinomycetes</taxon>
        <taxon>Streptosporangiales</taxon>
        <taxon>Streptosporangiaceae</taxon>
        <taxon>Streptosporangium</taxon>
    </lineage>
</organism>
<sequence>MPYDPPGLRPAEPRVVTGALRAVSAVNPYFAVATGPADPEAADPEAAGWRPLAVLHADPEILDGMVSGVARRLGTDERRIAASILFQGLAARFWSPAVGAAAAGVLVDLDPARVLWRPAPTGPLPLLIPRPAGWEVADAALAAGPLYRDVVGDLLEPLAHAVRETTRVAPGLLWGNAASALAGTLQTIAAQRPGAAARAFRLTRELLRLGVLRGTGELTEPAPGRPRFLRRSCCLYYRLPGGGWCGDCPLPARVAR</sequence>
<protein>
    <recommendedName>
        <fullName evidence="1">Ferric siderophore reductase C-terminal domain-containing protein</fullName>
    </recommendedName>
</protein>
<dbReference type="AlphaFoldDB" id="A0A7W9IML1"/>
<dbReference type="EMBL" id="JACHMP010000001">
    <property type="protein sequence ID" value="MBB5823519.1"/>
    <property type="molecule type" value="Genomic_DNA"/>
</dbReference>
<gene>
    <name evidence="2" type="ORF">F4562_006581</name>
</gene>
<feature type="domain" description="Ferric siderophore reductase C-terminal" evidence="1">
    <location>
        <begin position="230"/>
        <end position="250"/>
    </location>
</feature>
<comment type="caution">
    <text evidence="2">The sequence shown here is derived from an EMBL/GenBank/DDBJ whole genome shotgun (WGS) entry which is preliminary data.</text>
</comment>
<keyword evidence="3" id="KW-1185">Reference proteome</keyword>
<evidence type="ECO:0000313" key="2">
    <source>
        <dbReference type="EMBL" id="MBB5823519.1"/>
    </source>
</evidence>
<dbReference type="Pfam" id="PF11575">
    <property type="entry name" value="FhuF_C"/>
    <property type="match status" value="1"/>
</dbReference>
<dbReference type="Proteomes" id="UP000540685">
    <property type="component" value="Unassembled WGS sequence"/>
</dbReference>
<accession>A0A7W9IML1</accession>
<reference evidence="2 3" key="1">
    <citation type="submission" date="2020-08" db="EMBL/GenBank/DDBJ databases">
        <title>Sequencing the genomes of 1000 actinobacteria strains.</title>
        <authorList>
            <person name="Klenk H.-P."/>
        </authorList>
    </citation>
    <scope>NUCLEOTIDE SEQUENCE [LARGE SCALE GENOMIC DNA]</scope>
    <source>
        <strain evidence="2 3">DSM 46887</strain>
    </source>
</reference>
<proteinExistence type="predicted"/>
<dbReference type="RefSeq" id="WP_184546725.1">
    <property type="nucleotide sequence ID" value="NZ_JACHMP010000001.1"/>
</dbReference>
<dbReference type="GO" id="GO:0051537">
    <property type="term" value="F:2 iron, 2 sulfur cluster binding"/>
    <property type="evidence" value="ECO:0007669"/>
    <property type="project" value="InterPro"/>
</dbReference>
<evidence type="ECO:0000259" key="1">
    <source>
        <dbReference type="Pfam" id="PF11575"/>
    </source>
</evidence>